<evidence type="ECO:0000256" key="1">
    <source>
        <dbReference type="SAM" id="Phobius"/>
    </source>
</evidence>
<sequence length="104" mass="11484">MSGWAVLIFLGGFASWMVGLFLALYLDLRLHALKQSGDLPRAPRLYGFGLSGIGIGLTLDFRRLYSREFREIDGHTRRLVPIIRIALPLGLMLAIGSVALSLLT</sequence>
<gene>
    <name evidence="2" type="ORF">ACFPIE_13265</name>
</gene>
<comment type="caution">
    <text evidence="2">The sequence shown here is derived from an EMBL/GenBank/DDBJ whole genome shotgun (WGS) entry which is preliminary data.</text>
</comment>
<keyword evidence="1" id="KW-1133">Transmembrane helix</keyword>
<feature type="transmembrane region" description="Helical" evidence="1">
    <location>
        <begin position="45"/>
        <end position="61"/>
    </location>
</feature>
<feature type="transmembrane region" description="Helical" evidence="1">
    <location>
        <begin position="7"/>
        <end position="25"/>
    </location>
</feature>
<evidence type="ECO:0000313" key="3">
    <source>
        <dbReference type="Proteomes" id="UP001596152"/>
    </source>
</evidence>
<dbReference type="RefSeq" id="WP_374037973.1">
    <property type="nucleotide sequence ID" value="NZ_CP169082.1"/>
</dbReference>
<feature type="transmembrane region" description="Helical" evidence="1">
    <location>
        <begin position="82"/>
        <end position="103"/>
    </location>
</feature>
<keyword evidence="1" id="KW-0812">Transmembrane</keyword>
<dbReference type="Proteomes" id="UP001596152">
    <property type="component" value="Unassembled WGS sequence"/>
</dbReference>
<proteinExistence type="predicted"/>
<keyword evidence="3" id="KW-1185">Reference proteome</keyword>
<dbReference type="EMBL" id="JBHSLF010000025">
    <property type="protein sequence ID" value="MFC5344888.1"/>
    <property type="molecule type" value="Genomic_DNA"/>
</dbReference>
<organism evidence="2 3">
    <name type="scientific">Brevundimonas staleyi</name>
    <dbReference type="NCBI Taxonomy" id="74326"/>
    <lineage>
        <taxon>Bacteria</taxon>
        <taxon>Pseudomonadati</taxon>
        <taxon>Pseudomonadota</taxon>
        <taxon>Alphaproteobacteria</taxon>
        <taxon>Caulobacterales</taxon>
        <taxon>Caulobacteraceae</taxon>
        <taxon>Brevundimonas</taxon>
    </lineage>
</organism>
<protein>
    <submittedName>
        <fullName evidence="2">Uncharacterized protein</fullName>
    </submittedName>
</protein>
<reference evidence="3" key="1">
    <citation type="journal article" date="2019" name="Int. J. Syst. Evol. Microbiol.">
        <title>The Global Catalogue of Microorganisms (GCM) 10K type strain sequencing project: providing services to taxonomists for standard genome sequencing and annotation.</title>
        <authorList>
            <consortium name="The Broad Institute Genomics Platform"/>
            <consortium name="The Broad Institute Genome Sequencing Center for Infectious Disease"/>
            <person name="Wu L."/>
            <person name="Ma J."/>
        </authorList>
    </citation>
    <scope>NUCLEOTIDE SEQUENCE [LARGE SCALE GENOMIC DNA]</scope>
    <source>
        <strain evidence="3">JCM 12125</strain>
    </source>
</reference>
<keyword evidence="1" id="KW-0472">Membrane</keyword>
<evidence type="ECO:0000313" key="2">
    <source>
        <dbReference type="EMBL" id="MFC5344888.1"/>
    </source>
</evidence>
<accession>A0ABW0FX55</accession>
<name>A0ABW0FX55_9CAUL</name>